<evidence type="ECO:0008006" key="4">
    <source>
        <dbReference type="Google" id="ProtNLM"/>
    </source>
</evidence>
<protein>
    <recommendedName>
        <fullName evidence="4">PEP-CTERM sorting domain-containing protein</fullName>
    </recommendedName>
</protein>
<feature type="signal peptide" evidence="1">
    <location>
        <begin position="1"/>
        <end position="22"/>
    </location>
</feature>
<evidence type="ECO:0000313" key="2">
    <source>
        <dbReference type="EMBL" id="MDQ8195861.1"/>
    </source>
</evidence>
<comment type="caution">
    <text evidence="2">The sequence shown here is derived from an EMBL/GenBank/DDBJ whole genome shotgun (WGS) entry which is preliminary data.</text>
</comment>
<organism evidence="2 3">
    <name type="scientific">Thalassobacterium sedimentorum</name>
    <dbReference type="NCBI Taxonomy" id="3041258"/>
    <lineage>
        <taxon>Bacteria</taxon>
        <taxon>Pseudomonadati</taxon>
        <taxon>Verrucomicrobiota</taxon>
        <taxon>Opitutia</taxon>
        <taxon>Puniceicoccales</taxon>
        <taxon>Coraliomargaritaceae</taxon>
        <taxon>Thalassobacterium</taxon>
    </lineage>
</organism>
<proteinExistence type="predicted"/>
<feature type="chain" id="PRO_5046235148" description="PEP-CTERM sorting domain-containing protein" evidence="1">
    <location>
        <begin position="23"/>
        <end position="269"/>
    </location>
</feature>
<name>A0ABU1AQ33_9BACT</name>
<evidence type="ECO:0000256" key="1">
    <source>
        <dbReference type="SAM" id="SignalP"/>
    </source>
</evidence>
<accession>A0ABU1AQ33</accession>
<keyword evidence="1" id="KW-0732">Signal</keyword>
<sequence length="269" mass="28945">MIHTKRLLFATAIALSAADASAFTSSIIPASTVSGGRYFVTSVPGVAEFHTVYNTKEFGSNYPSDNVWSFGYAYFDLTGHTETVEQAILTLNIDQSSGPGKSGASGASVEVFALSASYFDEDGMDDGDFRDYVDQDGVPTYTDGDFMIGEFYTEHAGYPVEATAWYDSQFGTGVSSLGTVSIDGLDHHDSGTIDLTSLVNDWIDGDLENYGFGFILSSPDEMKISFDIGSLEEPSLTPSLSLIPEPNSAMYVGLLVGVFSLSRRHSRHS</sequence>
<dbReference type="Proteomes" id="UP001243717">
    <property type="component" value="Unassembled WGS sequence"/>
</dbReference>
<dbReference type="RefSeq" id="WP_308986309.1">
    <property type="nucleotide sequence ID" value="NZ_JARXIC010000035.1"/>
</dbReference>
<gene>
    <name evidence="2" type="ORF">QEH59_15615</name>
</gene>
<evidence type="ECO:0000313" key="3">
    <source>
        <dbReference type="Proteomes" id="UP001243717"/>
    </source>
</evidence>
<dbReference type="EMBL" id="JARXIC010000035">
    <property type="protein sequence ID" value="MDQ8195861.1"/>
    <property type="molecule type" value="Genomic_DNA"/>
</dbReference>
<reference evidence="2 3" key="1">
    <citation type="submission" date="2023-04" db="EMBL/GenBank/DDBJ databases">
        <title>A novel bacteria isolated from coastal sediment.</title>
        <authorList>
            <person name="Liu X.-J."/>
            <person name="Du Z.-J."/>
        </authorList>
    </citation>
    <scope>NUCLEOTIDE SEQUENCE [LARGE SCALE GENOMIC DNA]</scope>
    <source>
        <strain evidence="2 3">SDUM461004</strain>
    </source>
</reference>
<keyword evidence="3" id="KW-1185">Reference proteome</keyword>